<comment type="similarity">
    <text evidence="2 5">Belongs to the TolB family.</text>
</comment>
<dbReference type="Gene3D" id="3.40.50.10070">
    <property type="entry name" value="TolB, N-terminal domain"/>
    <property type="match status" value="1"/>
</dbReference>
<sequence precursor="true">MTRIQRRLATTRTWLIACLALLLPFAASAQQGGLEIDIVGGNAQALPIAVVPMPYQGSGAAPETDVARVVREDLSRSGQFRGLPEQDMIERPTRGGEVNYATWRTLRQDFLVVGRVVDAGGGAYRVEYELFDVAKQERLLGIAMTGRANAMRDVGHQIADAIYEKILGVRGAFWTRIAYVTSTGTGDATRYALMVADADGHNPQVVVRSTEPLMSPSWSPDGRRLAYVSFEHNNNSAIYIQDLGTGARERVSSFRGINSSPAFSPDGTKLALTLSRSGSPEIYVMDLGSKALTQLTSQMGIDTEPVWSADGRSIYFTSDRGGRPQVYQVPAGGGSATRVSFQGNYNASPTVSFDDTKIAVAQGSGNVYRIALLDRSLGTPRWSTLSPGSLDESPSFAPNASMVLYAGREGSRGVLYAVSADGRVRQRLVLADGNVREPAWGPYRQR</sequence>
<keyword evidence="5" id="KW-0131">Cell cycle</keyword>
<dbReference type="NCBIfam" id="TIGR02800">
    <property type="entry name" value="propeller_TolB"/>
    <property type="match status" value="1"/>
</dbReference>
<dbReference type="PANTHER" id="PTHR36842:SF1">
    <property type="entry name" value="PROTEIN TOLB"/>
    <property type="match status" value="1"/>
</dbReference>
<comment type="subcellular location">
    <subcellularLocation>
        <location evidence="1 5">Periplasm</location>
    </subcellularLocation>
</comment>
<dbReference type="PANTHER" id="PTHR36842">
    <property type="entry name" value="PROTEIN TOLB HOMOLOG"/>
    <property type="match status" value="1"/>
</dbReference>
<dbReference type="HAMAP" id="MF_00671">
    <property type="entry name" value="TolB"/>
    <property type="match status" value="1"/>
</dbReference>
<dbReference type="InterPro" id="IPR011042">
    <property type="entry name" value="6-blade_b-propeller_TolB-like"/>
</dbReference>
<dbReference type="Gene3D" id="2.120.10.30">
    <property type="entry name" value="TolB, C-terminal domain"/>
    <property type="match status" value="1"/>
</dbReference>
<comment type="caution">
    <text evidence="7">The sequence shown here is derived from an EMBL/GenBank/DDBJ whole genome shotgun (WGS) entry which is preliminary data.</text>
</comment>
<comment type="function">
    <text evidence="5">Part of the Tol-Pal system, which plays a role in outer membrane invagination during cell division and is important for maintaining outer membrane integrity.</text>
</comment>
<dbReference type="SUPFAM" id="SSF69304">
    <property type="entry name" value="Tricorn protease N-terminal domain"/>
    <property type="match status" value="1"/>
</dbReference>
<dbReference type="InterPro" id="IPR011659">
    <property type="entry name" value="WD40"/>
</dbReference>
<dbReference type="Pfam" id="PF04052">
    <property type="entry name" value="TolB_N"/>
    <property type="match status" value="1"/>
</dbReference>
<evidence type="ECO:0000313" key="8">
    <source>
        <dbReference type="Proteomes" id="UP001589898"/>
    </source>
</evidence>
<evidence type="ECO:0000256" key="1">
    <source>
        <dbReference type="ARBA" id="ARBA00004418"/>
    </source>
</evidence>
<evidence type="ECO:0000256" key="3">
    <source>
        <dbReference type="ARBA" id="ARBA00022729"/>
    </source>
</evidence>
<evidence type="ECO:0000313" key="7">
    <source>
        <dbReference type="EMBL" id="MFC0716273.1"/>
    </source>
</evidence>
<keyword evidence="8" id="KW-1185">Reference proteome</keyword>
<organism evidence="7 8">
    <name type="scientific">Luteimonas padinae</name>
    <dbReference type="NCBI Taxonomy" id="1714359"/>
    <lineage>
        <taxon>Bacteria</taxon>
        <taxon>Pseudomonadati</taxon>
        <taxon>Pseudomonadota</taxon>
        <taxon>Gammaproteobacteria</taxon>
        <taxon>Lysobacterales</taxon>
        <taxon>Lysobacteraceae</taxon>
        <taxon>Luteimonas</taxon>
    </lineage>
</organism>
<gene>
    <name evidence="5 7" type="primary">tolB</name>
    <name evidence="7" type="ORF">ACFFFU_00610</name>
</gene>
<evidence type="ECO:0000256" key="5">
    <source>
        <dbReference type="HAMAP-Rule" id="MF_00671"/>
    </source>
</evidence>
<feature type="signal peptide" evidence="5">
    <location>
        <begin position="1"/>
        <end position="29"/>
    </location>
</feature>
<evidence type="ECO:0000256" key="4">
    <source>
        <dbReference type="ARBA" id="ARBA00022764"/>
    </source>
</evidence>
<accession>A0ABV6SS69</accession>
<name>A0ABV6SS69_9GAMM</name>
<keyword evidence="4 5" id="KW-0574">Periplasm</keyword>
<keyword evidence="3 5" id="KW-0732">Signal</keyword>
<dbReference type="RefSeq" id="WP_189499208.1">
    <property type="nucleotide sequence ID" value="NZ_BMZT01000014.1"/>
</dbReference>
<dbReference type="Proteomes" id="UP001589898">
    <property type="component" value="Unassembled WGS sequence"/>
</dbReference>
<dbReference type="SUPFAM" id="SSF52964">
    <property type="entry name" value="TolB, N-terminal domain"/>
    <property type="match status" value="1"/>
</dbReference>
<evidence type="ECO:0000259" key="6">
    <source>
        <dbReference type="Pfam" id="PF04052"/>
    </source>
</evidence>
<dbReference type="Pfam" id="PF07676">
    <property type="entry name" value="PD40"/>
    <property type="match status" value="3"/>
</dbReference>
<dbReference type="EMBL" id="JBHLTF010000002">
    <property type="protein sequence ID" value="MFC0716273.1"/>
    <property type="molecule type" value="Genomic_DNA"/>
</dbReference>
<reference evidence="7 8" key="1">
    <citation type="submission" date="2024-09" db="EMBL/GenBank/DDBJ databases">
        <authorList>
            <person name="Sun Q."/>
            <person name="Mori K."/>
        </authorList>
    </citation>
    <scope>NUCLEOTIDE SEQUENCE [LARGE SCALE GENOMIC DNA]</scope>
    <source>
        <strain evidence="7 8">KCTC 52403</strain>
    </source>
</reference>
<feature type="domain" description="TolB N-terminal" evidence="6">
    <location>
        <begin position="34"/>
        <end position="139"/>
    </location>
</feature>
<dbReference type="InterPro" id="IPR014167">
    <property type="entry name" value="Tol-Pal_TolB"/>
</dbReference>
<keyword evidence="5" id="KW-0132">Cell division</keyword>
<proteinExistence type="inferred from homology"/>
<dbReference type="InterPro" id="IPR007195">
    <property type="entry name" value="TolB_N"/>
</dbReference>
<comment type="subunit">
    <text evidence="5">The Tol-Pal system is composed of five core proteins: the inner membrane proteins TolA, TolQ and TolR, the periplasmic protein TolB and the outer membrane protein Pal. They form a network linking the inner and outer membranes and the peptidoglycan layer.</text>
</comment>
<protein>
    <recommendedName>
        <fullName evidence="5">Tol-Pal system protein TolB</fullName>
    </recommendedName>
</protein>
<feature type="chain" id="PRO_5044906270" description="Tol-Pal system protein TolB" evidence="5">
    <location>
        <begin position="30"/>
        <end position="446"/>
    </location>
</feature>
<evidence type="ECO:0000256" key="2">
    <source>
        <dbReference type="ARBA" id="ARBA00009820"/>
    </source>
</evidence>